<proteinExistence type="predicted"/>
<comment type="caution">
    <text evidence="1">The sequence shown here is derived from an EMBL/GenBank/DDBJ whole genome shotgun (WGS) entry which is preliminary data.</text>
</comment>
<name>A0A4Y2LPE9_ARAVE</name>
<feature type="non-terminal residue" evidence="1">
    <location>
        <position position="75"/>
    </location>
</feature>
<gene>
    <name evidence="1" type="ORF">AVEN_244370_1</name>
</gene>
<evidence type="ECO:0000313" key="2">
    <source>
        <dbReference type="Proteomes" id="UP000499080"/>
    </source>
</evidence>
<sequence>MAPGLRRHLEIRLRNANRTDLKLEGLGGYVCKYLLMVIYIKRWRLSVQSSSKKCNEERKWTSKGGKWEYVCMIPF</sequence>
<evidence type="ECO:0000313" key="1">
    <source>
        <dbReference type="EMBL" id="GBN15237.1"/>
    </source>
</evidence>
<protein>
    <submittedName>
        <fullName evidence="1">Uncharacterized protein</fullName>
    </submittedName>
</protein>
<reference evidence="1 2" key="1">
    <citation type="journal article" date="2019" name="Sci. Rep.">
        <title>Orb-weaving spider Araneus ventricosus genome elucidates the spidroin gene catalogue.</title>
        <authorList>
            <person name="Kono N."/>
            <person name="Nakamura H."/>
            <person name="Ohtoshi R."/>
            <person name="Moran D.A.P."/>
            <person name="Shinohara A."/>
            <person name="Yoshida Y."/>
            <person name="Fujiwara M."/>
            <person name="Mori M."/>
            <person name="Tomita M."/>
            <person name="Arakawa K."/>
        </authorList>
    </citation>
    <scope>NUCLEOTIDE SEQUENCE [LARGE SCALE GENOMIC DNA]</scope>
</reference>
<organism evidence="1 2">
    <name type="scientific">Araneus ventricosus</name>
    <name type="common">Orbweaver spider</name>
    <name type="synonym">Epeira ventricosa</name>
    <dbReference type="NCBI Taxonomy" id="182803"/>
    <lineage>
        <taxon>Eukaryota</taxon>
        <taxon>Metazoa</taxon>
        <taxon>Ecdysozoa</taxon>
        <taxon>Arthropoda</taxon>
        <taxon>Chelicerata</taxon>
        <taxon>Arachnida</taxon>
        <taxon>Araneae</taxon>
        <taxon>Araneomorphae</taxon>
        <taxon>Entelegynae</taxon>
        <taxon>Araneoidea</taxon>
        <taxon>Araneidae</taxon>
        <taxon>Araneus</taxon>
    </lineage>
</organism>
<accession>A0A4Y2LPE9</accession>
<dbReference type="AlphaFoldDB" id="A0A4Y2LPE9"/>
<dbReference type="EMBL" id="BGPR01119259">
    <property type="protein sequence ID" value="GBN15237.1"/>
    <property type="molecule type" value="Genomic_DNA"/>
</dbReference>
<keyword evidence="2" id="KW-1185">Reference proteome</keyword>
<dbReference type="Proteomes" id="UP000499080">
    <property type="component" value="Unassembled WGS sequence"/>
</dbReference>